<dbReference type="Proteomes" id="UP000182719">
    <property type="component" value="Unassembled WGS sequence"/>
</dbReference>
<dbReference type="EMBL" id="FOAP01000002">
    <property type="protein sequence ID" value="SEK67883.1"/>
    <property type="molecule type" value="Genomic_DNA"/>
</dbReference>
<keyword evidence="2" id="KW-1185">Reference proteome</keyword>
<dbReference type="RefSeq" id="WP_075005247.1">
    <property type="nucleotide sequence ID" value="NZ_FOAP01000002.1"/>
</dbReference>
<protein>
    <submittedName>
        <fullName evidence="1">Acetoacetate decarboxylase (ADC)</fullName>
    </submittedName>
</protein>
<proteinExistence type="predicted"/>
<dbReference type="OrthoDB" id="8479876at2"/>
<reference evidence="2" key="1">
    <citation type="submission" date="2016-10" db="EMBL/GenBank/DDBJ databases">
        <authorList>
            <person name="Varghese N."/>
            <person name="Submissions S."/>
        </authorList>
    </citation>
    <scope>NUCLEOTIDE SEQUENCE [LARGE SCALE GENOMIC DNA]</scope>
    <source>
        <strain evidence="2">DSM 17044</strain>
    </source>
</reference>
<accession>A0A1H7IZE7</accession>
<dbReference type="GO" id="GO:0016829">
    <property type="term" value="F:lyase activity"/>
    <property type="evidence" value="ECO:0007669"/>
    <property type="project" value="InterPro"/>
</dbReference>
<evidence type="ECO:0000313" key="1">
    <source>
        <dbReference type="EMBL" id="SEK67883.1"/>
    </source>
</evidence>
<name>A0A1H7IZE7_STIAU</name>
<evidence type="ECO:0000313" key="2">
    <source>
        <dbReference type="Proteomes" id="UP000182719"/>
    </source>
</evidence>
<gene>
    <name evidence="1" type="ORF">SAMN05444354_10268</name>
</gene>
<dbReference type="InterPro" id="IPR023375">
    <property type="entry name" value="ADC_dom_sf"/>
</dbReference>
<dbReference type="SUPFAM" id="SSF160104">
    <property type="entry name" value="Acetoacetate decarboxylase-like"/>
    <property type="match status" value="1"/>
</dbReference>
<sequence length="338" mass="37861">MSPPGRKYVDHPSLQVFPPPSLCQDVNLSVFFLKGRQDRLQALCDRFLNEPSGGAVHYRPRLPFVMLTFQHVGRLSSEAEGFRDWGFTSEREVTFWIAASDTRRHGPDELCQRVELFVPYIYTDNPWAVAGGREIYGFPKQAADIRMPGTGQGAGAFEVRTLAYRTLSPGTRAEVARLLLLERADGQPMDMDMDLGMSSDTDGAEGFRAENLLQQVSVLRDELGSLLDFNFEVGSRILDFLFRPTLPMVFLKQFRGVGTRTDACYQAIVGAEADQLKLRGLRLLPRRFRLTIDSLATQPLAEDLGLELNSRGQLSIAGGLQIQFDFRINEGHLIWSGS</sequence>
<dbReference type="InterPro" id="IPR010451">
    <property type="entry name" value="Acetoacetate_decarboxylase"/>
</dbReference>
<organism evidence="1 2">
    <name type="scientific">Stigmatella aurantiaca</name>
    <dbReference type="NCBI Taxonomy" id="41"/>
    <lineage>
        <taxon>Bacteria</taxon>
        <taxon>Pseudomonadati</taxon>
        <taxon>Myxococcota</taxon>
        <taxon>Myxococcia</taxon>
        <taxon>Myxococcales</taxon>
        <taxon>Cystobacterineae</taxon>
        <taxon>Archangiaceae</taxon>
        <taxon>Stigmatella</taxon>
    </lineage>
</organism>
<dbReference type="AlphaFoldDB" id="A0A1H7IZE7"/>
<dbReference type="Pfam" id="PF06314">
    <property type="entry name" value="ADC"/>
    <property type="match status" value="1"/>
</dbReference>
<dbReference type="Gene3D" id="2.40.400.10">
    <property type="entry name" value="Acetoacetate decarboxylase-like"/>
    <property type="match status" value="1"/>
</dbReference>